<dbReference type="OrthoDB" id="6119026at2"/>
<accession>A0A7R6PEH4</accession>
<keyword evidence="3" id="KW-1185">Reference proteome</keyword>
<dbReference type="KEGG" id="ajp:AMJAP_3021"/>
<reference evidence="2 3" key="1">
    <citation type="journal article" date="2008" name="Int. J. Syst. Evol. Microbiol.">
        <title>Amphritea japonica sp. nov. and Amphritea balenae sp. nov., isolated from the sediment adjacent to sperm whale carcasses off Kagoshima, Japan.</title>
        <authorList>
            <person name="Miyazaki M."/>
            <person name="Nogi Y."/>
            <person name="Fujiwara Y."/>
            <person name="Kawato M."/>
            <person name="Nagahama T."/>
            <person name="Kubokawa K."/>
            <person name="Horikoshi K."/>
        </authorList>
    </citation>
    <scope>NUCLEOTIDE SEQUENCE [LARGE SCALE GENOMIC DNA]</scope>
    <source>
        <strain evidence="2 3">ATCC BAA-1530</strain>
    </source>
</reference>
<evidence type="ECO:0000313" key="2">
    <source>
        <dbReference type="EMBL" id="BBB27606.1"/>
    </source>
</evidence>
<proteinExistence type="predicted"/>
<gene>
    <name evidence="2" type="ORF">AMJAP_3021</name>
</gene>
<dbReference type="EMBL" id="AP014545">
    <property type="protein sequence ID" value="BBB27606.1"/>
    <property type="molecule type" value="Genomic_DNA"/>
</dbReference>
<feature type="signal peptide" evidence="1">
    <location>
        <begin position="1"/>
        <end position="22"/>
    </location>
</feature>
<sequence length="214" mass="25105">MRHKTISRFASLIFLVPALAMAGLKPGSVVIYTDGDVEKLVEQNQEWSLWEDQRNRRYKRSYLPYFPVLEYRRFKEAPSGYDQFVPDISAVELKPFSSRESVKFSLTRKDLIKGTRSRLWRCSYAGQSSYRLSKQDLVTQDYSCTRYVMDKLHTQKFREKLVVSYSPTLNLVVKQVKTNRRGKETHVAVKRILTPERATAKRIARTVYKLHTSR</sequence>
<evidence type="ECO:0000256" key="1">
    <source>
        <dbReference type="SAM" id="SignalP"/>
    </source>
</evidence>
<dbReference type="Proteomes" id="UP000595663">
    <property type="component" value="Chromosome"/>
</dbReference>
<evidence type="ECO:0000313" key="3">
    <source>
        <dbReference type="Proteomes" id="UP000595663"/>
    </source>
</evidence>
<dbReference type="AlphaFoldDB" id="A0A7R6PEH4"/>
<name>A0A7R6PEH4_9GAMM</name>
<protein>
    <submittedName>
        <fullName evidence="2">Uncharacterized protein</fullName>
    </submittedName>
</protein>
<organism evidence="2 3">
    <name type="scientific">Amphritea japonica ATCC BAA-1530</name>
    <dbReference type="NCBI Taxonomy" id="1278309"/>
    <lineage>
        <taxon>Bacteria</taxon>
        <taxon>Pseudomonadati</taxon>
        <taxon>Pseudomonadota</taxon>
        <taxon>Gammaproteobacteria</taxon>
        <taxon>Oceanospirillales</taxon>
        <taxon>Oceanospirillaceae</taxon>
        <taxon>Amphritea</taxon>
    </lineage>
</organism>
<feature type="chain" id="PRO_5032317332" evidence="1">
    <location>
        <begin position="23"/>
        <end position="214"/>
    </location>
</feature>
<keyword evidence="1" id="KW-0732">Signal</keyword>